<feature type="transmembrane region" description="Helical" evidence="7">
    <location>
        <begin position="357"/>
        <end position="374"/>
    </location>
</feature>
<dbReference type="GO" id="GO:0015144">
    <property type="term" value="F:carbohydrate transmembrane transporter activity"/>
    <property type="evidence" value="ECO:0007669"/>
    <property type="project" value="InterPro"/>
</dbReference>
<keyword evidence="9" id="KW-1185">Reference proteome</keyword>
<accession>A0AA36MMR9</accession>
<evidence type="ECO:0000256" key="6">
    <source>
        <dbReference type="SAM" id="MobiDB-lite"/>
    </source>
</evidence>
<comment type="similarity">
    <text evidence="2">Belongs to the TMEM144 family.</text>
</comment>
<proteinExistence type="inferred from homology"/>
<feature type="transmembrane region" description="Helical" evidence="7">
    <location>
        <begin position="220"/>
        <end position="241"/>
    </location>
</feature>
<feature type="region of interest" description="Disordered" evidence="6">
    <location>
        <begin position="191"/>
        <end position="212"/>
    </location>
</feature>
<evidence type="ECO:0000256" key="4">
    <source>
        <dbReference type="ARBA" id="ARBA00022989"/>
    </source>
</evidence>
<evidence type="ECO:0000256" key="3">
    <source>
        <dbReference type="ARBA" id="ARBA00022692"/>
    </source>
</evidence>
<dbReference type="PANTHER" id="PTHR16119:SF17">
    <property type="entry name" value="TRANSMEMBRANE PROTEIN 144"/>
    <property type="match status" value="1"/>
</dbReference>
<feature type="transmembrane region" description="Helical" evidence="7">
    <location>
        <begin position="323"/>
        <end position="345"/>
    </location>
</feature>
<protein>
    <submittedName>
        <fullName evidence="8">Uncharacterized protein</fullName>
    </submittedName>
</protein>
<reference evidence="8" key="1">
    <citation type="submission" date="2023-08" db="EMBL/GenBank/DDBJ databases">
        <authorList>
            <person name="Chen Y."/>
            <person name="Shah S."/>
            <person name="Dougan E. K."/>
            <person name="Thang M."/>
            <person name="Chan C."/>
        </authorList>
    </citation>
    <scope>NUCLEOTIDE SEQUENCE</scope>
</reference>
<comment type="subcellular location">
    <subcellularLocation>
        <location evidence="1">Membrane</location>
        <topology evidence="1">Multi-pass membrane protein</topology>
    </subcellularLocation>
</comment>
<evidence type="ECO:0000313" key="9">
    <source>
        <dbReference type="Proteomes" id="UP001178507"/>
    </source>
</evidence>
<sequence length="375" mass="40516">MVSQAFAGWISIFIATLGFGSLFVPVKNYEIYDGLVYQWFQCCGILLAGLTHAVCMNDWNASGLSAPGFYVCREGLLSGVFFQLANVLATQSVKRFGMGNYFTTQKVTNLGGAFVLGVYGDRFGLPCNPPRSPLLALGGCFCVMLGMVPLGFTESEDGKGDDKRPHLIPPQHCDLGGYLMLDETSEMGSALGTPVYPRSEPGSGRATPVIPARSRPSSAAWFQGLAWSLLAGMVFAVIYIPVLPWKQRLSQENVTFSPFDYFLSISVGLFMSSTAYMLLGGAMRKYQGKKMMKSVLRPALLNGIMWSIASMAQLYALAVMPYAVAYCLVCGGEVAVSLLWGIFVFNEAATPHNFRCTMLAFSGVLVGVVLVAASK</sequence>
<feature type="transmembrane region" description="Helical" evidence="7">
    <location>
        <begin position="36"/>
        <end position="54"/>
    </location>
</feature>
<feature type="transmembrane region" description="Helical" evidence="7">
    <location>
        <begin position="6"/>
        <end position="24"/>
    </location>
</feature>
<evidence type="ECO:0000256" key="7">
    <source>
        <dbReference type="SAM" id="Phobius"/>
    </source>
</evidence>
<dbReference type="Pfam" id="PF07857">
    <property type="entry name" value="TMEM144"/>
    <property type="match status" value="1"/>
</dbReference>
<dbReference type="EMBL" id="CAUJNA010000218">
    <property type="protein sequence ID" value="CAJ1373815.1"/>
    <property type="molecule type" value="Genomic_DNA"/>
</dbReference>
<organism evidence="8 9">
    <name type="scientific">Effrenium voratum</name>
    <dbReference type="NCBI Taxonomy" id="2562239"/>
    <lineage>
        <taxon>Eukaryota</taxon>
        <taxon>Sar</taxon>
        <taxon>Alveolata</taxon>
        <taxon>Dinophyceae</taxon>
        <taxon>Suessiales</taxon>
        <taxon>Symbiodiniaceae</taxon>
        <taxon>Effrenium</taxon>
    </lineage>
</organism>
<keyword evidence="5 7" id="KW-0472">Membrane</keyword>
<dbReference type="InterPro" id="IPR037185">
    <property type="entry name" value="EmrE-like"/>
</dbReference>
<feature type="transmembrane region" description="Helical" evidence="7">
    <location>
        <begin position="261"/>
        <end position="279"/>
    </location>
</feature>
<evidence type="ECO:0000313" key="8">
    <source>
        <dbReference type="EMBL" id="CAJ1373815.1"/>
    </source>
</evidence>
<dbReference type="SUPFAM" id="SSF103481">
    <property type="entry name" value="Multidrug resistance efflux transporter EmrE"/>
    <property type="match status" value="1"/>
</dbReference>
<dbReference type="PANTHER" id="PTHR16119">
    <property type="entry name" value="TRANSMEMBRANE PROTEIN 144"/>
    <property type="match status" value="1"/>
</dbReference>
<dbReference type="InterPro" id="IPR012435">
    <property type="entry name" value="TMEM144"/>
</dbReference>
<dbReference type="AlphaFoldDB" id="A0AA36MMR9"/>
<gene>
    <name evidence="8" type="ORF">EVOR1521_LOCUS3533</name>
</gene>
<keyword evidence="3 7" id="KW-0812">Transmembrane</keyword>
<feature type="transmembrane region" description="Helical" evidence="7">
    <location>
        <begin position="299"/>
        <end position="317"/>
    </location>
</feature>
<keyword evidence="4 7" id="KW-1133">Transmembrane helix</keyword>
<dbReference type="InterPro" id="IPR010651">
    <property type="entry name" value="Sugar_transport"/>
</dbReference>
<name>A0AA36MMR9_9DINO</name>
<evidence type="ECO:0000256" key="1">
    <source>
        <dbReference type="ARBA" id="ARBA00004141"/>
    </source>
</evidence>
<comment type="caution">
    <text evidence="8">The sequence shown here is derived from an EMBL/GenBank/DDBJ whole genome shotgun (WGS) entry which is preliminary data.</text>
</comment>
<dbReference type="GO" id="GO:0016020">
    <property type="term" value="C:membrane"/>
    <property type="evidence" value="ECO:0007669"/>
    <property type="project" value="UniProtKB-SubCell"/>
</dbReference>
<evidence type="ECO:0000256" key="2">
    <source>
        <dbReference type="ARBA" id="ARBA00005731"/>
    </source>
</evidence>
<dbReference type="Proteomes" id="UP001178507">
    <property type="component" value="Unassembled WGS sequence"/>
</dbReference>
<evidence type="ECO:0000256" key="5">
    <source>
        <dbReference type="ARBA" id="ARBA00023136"/>
    </source>
</evidence>